<sequence length="64" mass="7422">MISGLIGYCLKTLNFIIVISCLAWIIVFIIIEPNLKLGSSFSKVLFMFYDLKELIFNFFLLKIL</sequence>
<dbReference type="AlphaFoldDB" id="A0AAC9KXJ3"/>
<geneLocation type="plasmid" evidence="2 3">
    <name>lp54</name>
</geneLocation>
<feature type="transmembrane region" description="Helical" evidence="1">
    <location>
        <begin position="12"/>
        <end position="31"/>
    </location>
</feature>
<keyword evidence="1" id="KW-1133">Transmembrane helix</keyword>
<accession>A0AAC9KXJ3</accession>
<evidence type="ECO:0000256" key="1">
    <source>
        <dbReference type="SAM" id="Phobius"/>
    </source>
</evidence>
<proteinExistence type="predicted"/>
<keyword evidence="1" id="KW-0812">Transmembrane</keyword>
<gene>
    <name evidence="2" type="ORF">Bmayo_04255</name>
</gene>
<name>A0AAC9KXJ3_9SPIR</name>
<dbReference type="KEGG" id="bmay:A7X70_05960"/>
<keyword evidence="2" id="KW-0614">Plasmid</keyword>
<keyword evidence="3" id="KW-1185">Reference proteome</keyword>
<dbReference type="Proteomes" id="UP000185516">
    <property type="component" value="Plasmid lp54"/>
</dbReference>
<organism evidence="2 3">
    <name type="scientific">Borreliella mayonii</name>
    <dbReference type="NCBI Taxonomy" id="1674146"/>
    <lineage>
        <taxon>Bacteria</taxon>
        <taxon>Pseudomonadati</taxon>
        <taxon>Spirochaetota</taxon>
        <taxon>Spirochaetia</taxon>
        <taxon>Spirochaetales</taxon>
        <taxon>Borreliaceae</taxon>
        <taxon>Borreliella</taxon>
    </lineage>
</organism>
<keyword evidence="1" id="KW-0472">Membrane</keyword>
<dbReference type="EMBL" id="CP015795">
    <property type="protein sequence ID" value="APT00455.1"/>
    <property type="molecule type" value="Genomic_DNA"/>
</dbReference>
<evidence type="ECO:0000313" key="2">
    <source>
        <dbReference type="EMBL" id="APT00455.1"/>
    </source>
</evidence>
<protein>
    <submittedName>
        <fullName evidence="2">Uncharacterized protein</fullName>
    </submittedName>
</protein>
<evidence type="ECO:0000313" key="3">
    <source>
        <dbReference type="Proteomes" id="UP000185516"/>
    </source>
</evidence>
<reference evidence="2 3" key="1">
    <citation type="journal article" date="2016" name="PLoS ONE">
        <title>Whole Genome Sequence and Comparative Genomics of the Novel Lyme Borreliosis Causing Pathogen, Borrelia mayonii.</title>
        <authorList>
            <person name="Kingry L.C."/>
            <person name="Batra D."/>
            <person name="Replogle A."/>
            <person name="Rowe L.A."/>
            <person name="Pritt B.S."/>
            <person name="Petersen J.M."/>
        </authorList>
    </citation>
    <scope>NUCLEOTIDE SEQUENCE [LARGE SCALE GENOMIC DNA]</scope>
    <source>
        <strain evidence="2 3">MN14-1420</strain>
    </source>
</reference>